<evidence type="ECO:0000313" key="3">
    <source>
        <dbReference type="EMBL" id="KVK85259.1"/>
    </source>
</evidence>
<feature type="region of interest" description="Disordered" evidence="2">
    <location>
        <begin position="34"/>
        <end position="73"/>
    </location>
</feature>
<gene>
    <name evidence="3" type="ORF">WS90_09290</name>
</gene>
<dbReference type="EMBL" id="LOYH01000032">
    <property type="protein sequence ID" value="KVK85259.1"/>
    <property type="molecule type" value="Genomic_DNA"/>
</dbReference>
<keyword evidence="1" id="KW-0175">Coiled coil</keyword>
<comment type="caution">
    <text evidence="3">The sequence shown here is derived from an EMBL/GenBank/DDBJ whole genome shotgun (WGS) entry which is preliminary data.</text>
</comment>
<proteinExistence type="predicted"/>
<dbReference type="Proteomes" id="UP000069001">
    <property type="component" value="Unassembled WGS sequence"/>
</dbReference>
<evidence type="ECO:0000313" key="4">
    <source>
        <dbReference type="Proteomes" id="UP000069001"/>
    </source>
</evidence>
<dbReference type="RefSeq" id="WP_059522941.1">
    <property type="nucleotide sequence ID" value="NZ_LOXZ01000020.1"/>
</dbReference>
<sequence length="156" mass="14689">MQIDFSTTTRTSLADAGMGANASSAASAATSSADGATNAAGATGTTSTAGTSGAQGSTGATGETLGASGASSDDPAVAQLKALIDRLQKQLATIERQMASAAQRAKDDPAAAVEQQSLSAEAGAIAGALATAIAQLAAAIEKTGGSSAGGLVSTQA</sequence>
<feature type="coiled-coil region" evidence="1">
    <location>
        <begin position="77"/>
        <end position="104"/>
    </location>
</feature>
<feature type="compositionally biased region" description="Low complexity" evidence="2">
    <location>
        <begin position="34"/>
        <end position="62"/>
    </location>
</feature>
<evidence type="ECO:0000256" key="2">
    <source>
        <dbReference type="SAM" id="MobiDB-lite"/>
    </source>
</evidence>
<protein>
    <submittedName>
        <fullName evidence="3">Uncharacterized protein</fullName>
    </submittedName>
</protein>
<name>A0A104AVP3_BURCE</name>
<accession>A0A104AVP3</accession>
<reference evidence="3 4" key="1">
    <citation type="submission" date="2015-11" db="EMBL/GenBank/DDBJ databases">
        <title>Expanding the genomic diversity of Burkholderia species for the development of highly accurate diagnostics.</title>
        <authorList>
            <person name="Sahl J."/>
            <person name="Keim P."/>
            <person name="Wagner D."/>
        </authorList>
    </citation>
    <scope>NUCLEOTIDE SEQUENCE [LARGE SCALE GENOMIC DNA]</scope>
    <source>
        <strain evidence="3 4">MSMB1302</strain>
    </source>
</reference>
<organism evidence="3 4">
    <name type="scientific">Burkholderia cepacia</name>
    <name type="common">Pseudomonas cepacia</name>
    <dbReference type="NCBI Taxonomy" id="292"/>
    <lineage>
        <taxon>Bacteria</taxon>
        <taxon>Pseudomonadati</taxon>
        <taxon>Pseudomonadota</taxon>
        <taxon>Betaproteobacteria</taxon>
        <taxon>Burkholderiales</taxon>
        <taxon>Burkholderiaceae</taxon>
        <taxon>Burkholderia</taxon>
        <taxon>Burkholderia cepacia complex</taxon>
    </lineage>
</organism>
<evidence type="ECO:0000256" key="1">
    <source>
        <dbReference type="SAM" id="Coils"/>
    </source>
</evidence>
<dbReference type="AlphaFoldDB" id="A0A104AVP3"/>